<evidence type="ECO:0000313" key="4">
    <source>
        <dbReference type="RefSeq" id="XP_052741160.1"/>
    </source>
</evidence>
<keyword evidence="1" id="KW-0472">Membrane</keyword>
<feature type="chain" id="PRO_5045024913" evidence="2">
    <location>
        <begin position="21"/>
        <end position="242"/>
    </location>
</feature>
<feature type="transmembrane region" description="Helical" evidence="1">
    <location>
        <begin position="179"/>
        <end position="203"/>
    </location>
</feature>
<keyword evidence="2" id="KW-0732">Signal</keyword>
<feature type="signal peptide" evidence="2">
    <location>
        <begin position="1"/>
        <end position="20"/>
    </location>
</feature>
<keyword evidence="1" id="KW-0812">Transmembrane</keyword>
<feature type="transmembrane region" description="Helical" evidence="1">
    <location>
        <begin position="100"/>
        <end position="123"/>
    </location>
</feature>
<sequence length="242" mass="25828">MRRAALRLLLHVNLLLMVRTRRRPRAARPGTERPLLQLFAGAMLATAARLRWDPTLYVPARELFPREYRAAAAALPALAGALLLLAQLPPHAARRRRALLLLHGGGQLATLAAWAALGGWAWARGAAWARGPAAGELRRALALREAALALLAQLAHYHPLPDKLRALALEAQADAPRNLHALASCAALLAALQLLAAALALAAARPPPAAHELCDAAAAQRSGPRGRRLRATYRAGRLVPVS</sequence>
<accession>A0ABM3LQ44</accession>
<dbReference type="GeneID" id="128198697"/>
<feature type="transmembrane region" description="Helical" evidence="1">
    <location>
        <begin position="71"/>
        <end position="88"/>
    </location>
</feature>
<reference evidence="4 5" key="1">
    <citation type="submission" date="2025-05" db="UniProtKB">
        <authorList>
            <consortium name="RefSeq"/>
        </authorList>
    </citation>
    <scope>IDENTIFICATION</scope>
</reference>
<evidence type="ECO:0000313" key="5">
    <source>
        <dbReference type="RefSeq" id="XP_052741161.1"/>
    </source>
</evidence>
<evidence type="ECO:0000313" key="3">
    <source>
        <dbReference type="Proteomes" id="UP001652582"/>
    </source>
</evidence>
<gene>
    <name evidence="4 5" type="primary">LOC128198697</name>
</gene>
<organism evidence="3 5">
    <name type="scientific">Bicyclus anynana</name>
    <name type="common">Squinting bush brown butterfly</name>
    <dbReference type="NCBI Taxonomy" id="110368"/>
    <lineage>
        <taxon>Eukaryota</taxon>
        <taxon>Metazoa</taxon>
        <taxon>Ecdysozoa</taxon>
        <taxon>Arthropoda</taxon>
        <taxon>Hexapoda</taxon>
        <taxon>Insecta</taxon>
        <taxon>Pterygota</taxon>
        <taxon>Neoptera</taxon>
        <taxon>Endopterygota</taxon>
        <taxon>Lepidoptera</taxon>
        <taxon>Glossata</taxon>
        <taxon>Ditrysia</taxon>
        <taxon>Papilionoidea</taxon>
        <taxon>Nymphalidae</taxon>
        <taxon>Satyrinae</taxon>
        <taxon>Satyrini</taxon>
        <taxon>Mycalesina</taxon>
        <taxon>Bicyclus</taxon>
    </lineage>
</organism>
<name>A0ABM3LQ44_BICAN</name>
<dbReference type="RefSeq" id="XP_052741160.1">
    <property type="nucleotide sequence ID" value="XM_052885200.1"/>
</dbReference>
<dbReference type="RefSeq" id="XP_052741161.1">
    <property type="nucleotide sequence ID" value="XM_052885201.1"/>
</dbReference>
<protein>
    <submittedName>
        <fullName evidence="4 5">Uncharacterized protein LOC128198697 isoform X1</fullName>
    </submittedName>
</protein>
<keyword evidence="1" id="KW-1133">Transmembrane helix</keyword>
<evidence type="ECO:0000256" key="2">
    <source>
        <dbReference type="SAM" id="SignalP"/>
    </source>
</evidence>
<keyword evidence="3" id="KW-1185">Reference proteome</keyword>
<proteinExistence type="predicted"/>
<dbReference type="Proteomes" id="UP001652582">
    <property type="component" value="Chromosome 13"/>
</dbReference>
<evidence type="ECO:0000256" key="1">
    <source>
        <dbReference type="SAM" id="Phobius"/>
    </source>
</evidence>